<evidence type="ECO:0000313" key="3">
    <source>
        <dbReference type="Proteomes" id="UP001059912"/>
    </source>
</evidence>
<dbReference type="Pfam" id="PF13665">
    <property type="entry name" value="Tox-PAAR-like"/>
    <property type="match status" value="1"/>
</dbReference>
<keyword evidence="3" id="KW-1185">Reference proteome</keyword>
<reference evidence="2" key="1">
    <citation type="submission" date="2020-03" db="EMBL/GenBank/DDBJ databases">
        <title>Five strains of Vibrio campbellii isolated from Mariana Trench.</title>
        <authorList>
            <person name="Liang J."/>
            <person name="Zhang X.-H."/>
        </authorList>
    </citation>
    <scope>NUCLEOTIDE SEQUENCE</scope>
    <source>
        <strain evidence="2">LJC013</strain>
    </source>
</reference>
<proteinExistence type="predicted"/>
<feature type="domain" description="Toxin VasX N-terminal region" evidence="1">
    <location>
        <begin position="487"/>
        <end position="648"/>
    </location>
</feature>
<dbReference type="InterPro" id="IPR046864">
    <property type="entry name" value="VasX_N"/>
</dbReference>
<dbReference type="Proteomes" id="UP001059912">
    <property type="component" value="Chromosome 1"/>
</dbReference>
<organism evidence="2 3">
    <name type="scientific">Vibrio campbellii</name>
    <dbReference type="NCBI Taxonomy" id="680"/>
    <lineage>
        <taxon>Bacteria</taxon>
        <taxon>Pseudomonadati</taxon>
        <taxon>Pseudomonadota</taxon>
        <taxon>Gammaproteobacteria</taxon>
        <taxon>Vibrionales</taxon>
        <taxon>Vibrionaceae</taxon>
        <taxon>Vibrio</taxon>
    </lineage>
</organism>
<evidence type="ECO:0000313" key="2">
    <source>
        <dbReference type="EMBL" id="UTZ30686.1"/>
    </source>
</evidence>
<protein>
    <submittedName>
        <fullName evidence="2">DUF4150 domain-containing protein</fullName>
    </submittedName>
</protein>
<evidence type="ECO:0000259" key="1">
    <source>
        <dbReference type="Pfam" id="PF20249"/>
    </source>
</evidence>
<dbReference type="CDD" id="cd20706">
    <property type="entry name" value="MIX_II"/>
    <property type="match status" value="1"/>
</dbReference>
<sequence>MAVTIAANGLSVVHKGSGGEANATLPDVCLTTVGKPVVPIPYGNNAKSADLVDGSTTVSADGGNSIALKGSKFSKSTGDAGGDKKGVSSGTIEAEAEFISASADVLIEGKGVARLSDQMTMNAGNTMCLGGVQNPSVSVDEAEEETSALCVFVRYPNGQCLTNAAFTLEDEQGAVLSSAVLDNEGKSGSAELKSGKVKVVLEESQDDYILAQVRKINLLFKEFISDFDFFDLATKGSRGFWQPTRIDTIGTPWGSIGQCLSEDKFFQDIVETEIKLHFTHIHPESTYDFSKTCDVILGNLNQPLPHTTEALVAYTLPNILEEGELLSVLLRLAPHENTDRMLAYMRGRGKGNPQTYLSGYDWQTAKKAVNDELDALLTKIKDRVIFLRDEASKLQYAYLSEEVFDKHIDTLNAYMKGLPKLISGVFAKIETKASMLMANTSNVKVIQAADRLHATENGTITAVVNTTKTVDLVEPYLNEVAGVIENVLPIYPVRYGYANFFDEILPAQAPPTLPEMAAASGLNETGGYLLRLLREGWIYIKEEEGTADNQQVHIFRYAQTETPTGVIEKFEKYYFTNEENAQDGLTLDTSSGATFYPFAFVTANTQKISIAYSEHEWSAAIIDNMNSDEELRKKAMQQVDLTAQQTEFSQAATQENLSALVEDYRSSDEKWLADKDSAKPTPNGLDLATITESYHLAAEGIVETMQKSHSEHKDGTLVVLFDPVGRQRDLNHVLSFNVADEQAYYANNAYPLTIGKFAEACLSSDVPTIKEAAENNLNQQELSKYQSAVEGYKAKQTKKRHQLLGLINEYMVGSLAIDEVGSLPTYIKYFFEDGSEQSLEPEAELSKVLNLTAELLDGITASKEGITYLDDWVGQSFSSDQNDISVGLLFKTAKILFTQCQNAFPWDEAPTKLTLAIGPWLASVHADLAYDIKTGVKEARLSANQGLKRFATETLPDMIEILYGIARTGATLEFTVEELEKIIQDLAKKGKLDVDPYKYKKGKLNIGSKLYEWADDIADHAKSRVIKLDEIRITKKAPAEIKEMVEKAPVKTLLHLAGEALDKGFAAWSFYANVDAIQSIVSQSDYEKADPVNDAGSVYRVFALTGYMTAISVDTATLAHGTLKITNKALPRVSGKLTAKVGPNLKIYEHRLGSTLAATAMKRLIFAANMAVSITNAMSAYHHYRSGNQGAAIGHGMQVAASFYLGLAVYVTVLANPVALTIAFATLVSGVFIADHYTKSNFENLLYSCFWGNSETYPFWAEFTDSDLVINPDEKVKYYLDVKNKDLKPYFDAALSIESQEFFNYFYMPTLNITDRSVKPYNGPSKTMLTYEFILPEFIKGESQLYGTVYSDLNQKSYPLSQKPEPDERATQALKQAVTAAINNITRDDFKQNGLHLTVHVEFDQPVTLFWSYEPKVGLVVPKRSLSGDTITNIKLIGMKDEQPNETPWGK</sequence>
<dbReference type="RefSeq" id="WP_255900362.1">
    <property type="nucleotide sequence ID" value="NZ_CP050470.1"/>
</dbReference>
<dbReference type="EMBL" id="CP050470">
    <property type="protein sequence ID" value="UTZ30686.1"/>
    <property type="molecule type" value="Genomic_DNA"/>
</dbReference>
<accession>A0ABY5I8M8</accession>
<gene>
    <name evidence="2" type="ORF">HB762_04360</name>
</gene>
<dbReference type="CDD" id="cd14740">
    <property type="entry name" value="PAAR_4"/>
    <property type="match status" value="1"/>
</dbReference>
<name>A0ABY5I8M8_9VIBR</name>
<dbReference type="Pfam" id="PF20249">
    <property type="entry name" value="VasX_N"/>
    <property type="match status" value="1"/>
</dbReference>